<proteinExistence type="inferred from homology"/>
<dbReference type="InterPro" id="IPR009073">
    <property type="entry name" value="HscB_oligo_C"/>
</dbReference>
<dbReference type="FunCoup" id="A0A6C2YPB5">
    <property type="interactions" value="297"/>
</dbReference>
<dbReference type="SUPFAM" id="SSF46565">
    <property type="entry name" value="Chaperone J-domain"/>
    <property type="match status" value="1"/>
</dbReference>
<reference evidence="5" key="1">
    <citation type="submission" date="2019-04" db="EMBL/GenBank/DDBJ databases">
        <authorList>
            <consortium name="Science for Life Laboratories"/>
        </authorList>
    </citation>
    <scope>NUCLEOTIDE SEQUENCE</scope>
    <source>
        <strain evidence="5">MBLW1</strain>
    </source>
</reference>
<dbReference type="InterPro" id="IPR001623">
    <property type="entry name" value="DnaJ_domain"/>
</dbReference>
<dbReference type="InterPro" id="IPR036386">
    <property type="entry name" value="HscB_C_sf"/>
</dbReference>
<keyword evidence="2" id="KW-0143">Chaperone</keyword>
<evidence type="ECO:0000256" key="1">
    <source>
        <dbReference type="ARBA" id="ARBA00010476"/>
    </source>
</evidence>
<dbReference type="GO" id="GO:0044571">
    <property type="term" value="P:[2Fe-2S] cluster assembly"/>
    <property type="evidence" value="ECO:0007669"/>
    <property type="project" value="InterPro"/>
</dbReference>
<dbReference type="GO" id="GO:0051087">
    <property type="term" value="F:protein-folding chaperone binding"/>
    <property type="evidence" value="ECO:0007669"/>
    <property type="project" value="InterPro"/>
</dbReference>
<dbReference type="PROSITE" id="PS50076">
    <property type="entry name" value="DNAJ_2"/>
    <property type="match status" value="1"/>
</dbReference>
<dbReference type="Gene3D" id="1.20.1280.20">
    <property type="entry name" value="HscB, C-terminal domain"/>
    <property type="match status" value="1"/>
</dbReference>
<evidence type="ECO:0000256" key="3">
    <source>
        <dbReference type="ARBA" id="ARBA00025596"/>
    </source>
</evidence>
<dbReference type="Gene3D" id="1.10.287.110">
    <property type="entry name" value="DnaJ domain"/>
    <property type="match status" value="1"/>
</dbReference>
<dbReference type="SUPFAM" id="SSF47144">
    <property type="entry name" value="HSC20 (HSCB), C-terminal oligomerisation domain"/>
    <property type="match status" value="1"/>
</dbReference>
<accession>A0A6C2YPB5</accession>
<feature type="domain" description="J" evidence="4">
    <location>
        <begin position="6"/>
        <end position="80"/>
    </location>
</feature>
<evidence type="ECO:0000313" key="5">
    <source>
        <dbReference type="EMBL" id="VIP02973.1"/>
    </source>
</evidence>
<dbReference type="Proteomes" id="UP000464378">
    <property type="component" value="Chromosome"/>
</dbReference>
<protein>
    <recommendedName>
        <fullName evidence="4">J domain-containing protein</fullName>
    </recommendedName>
</protein>
<dbReference type="EMBL" id="LR593887">
    <property type="protein sequence ID" value="VTS03007.1"/>
    <property type="molecule type" value="Genomic_DNA"/>
</dbReference>
<dbReference type="NCBIfam" id="TIGR00714">
    <property type="entry name" value="hscB"/>
    <property type="match status" value="1"/>
</dbReference>
<dbReference type="InParanoid" id="A0A6C2YPB5"/>
<name>A0A6C2YPB5_9BACT</name>
<dbReference type="InterPro" id="IPR036869">
    <property type="entry name" value="J_dom_sf"/>
</dbReference>
<comment type="function">
    <text evidence="3">Co-chaperone involved in the maturation of iron-sulfur cluster-containing proteins. Seems to help targeting proteins to be folded toward HscA.</text>
</comment>
<dbReference type="Pfam" id="PF07743">
    <property type="entry name" value="HSCB_C"/>
    <property type="match status" value="1"/>
</dbReference>
<organism evidence="5">
    <name type="scientific">Tuwongella immobilis</name>
    <dbReference type="NCBI Taxonomy" id="692036"/>
    <lineage>
        <taxon>Bacteria</taxon>
        <taxon>Pseudomonadati</taxon>
        <taxon>Planctomycetota</taxon>
        <taxon>Planctomycetia</taxon>
        <taxon>Gemmatales</taxon>
        <taxon>Gemmataceae</taxon>
        <taxon>Tuwongella</taxon>
    </lineage>
</organism>
<dbReference type="GO" id="GO:0051259">
    <property type="term" value="P:protein complex oligomerization"/>
    <property type="evidence" value="ECO:0007669"/>
    <property type="project" value="InterPro"/>
</dbReference>
<dbReference type="GO" id="GO:0001671">
    <property type="term" value="F:ATPase activator activity"/>
    <property type="evidence" value="ECO:0007669"/>
    <property type="project" value="InterPro"/>
</dbReference>
<gene>
    <name evidence="5" type="ORF">GMBLW1_09870</name>
</gene>
<evidence type="ECO:0000313" key="6">
    <source>
        <dbReference type="Proteomes" id="UP000464378"/>
    </source>
</evidence>
<dbReference type="PANTHER" id="PTHR14021">
    <property type="entry name" value="IRON-SULFUR CLUSTER CO-CHAPERONE PROTEIN HSCB"/>
    <property type="match status" value="1"/>
</dbReference>
<dbReference type="KEGG" id="tim:GMBLW1_09870"/>
<dbReference type="EMBL" id="LR586016">
    <property type="protein sequence ID" value="VIP02973.1"/>
    <property type="molecule type" value="Genomic_DNA"/>
</dbReference>
<dbReference type="InterPro" id="IPR004640">
    <property type="entry name" value="HscB"/>
</dbReference>
<dbReference type="AlphaFoldDB" id="A0A6C2YPB5"/>
<evidence type="ECO:0000256" key="2">
    <source>
        <dbReference type="ARBA" id="ARBA00023186"/>
    </source>
</evidence>
<sequence length="181" mass="20952">MTHVVDHFDRLGFPRRFDLDIHAIEQAYLARSREVHPDYFSDAASADQLASLDLASKLNESIAILREPFRRAEHLLELLGGPSASEMKQMSPEFLEEMLELRMAIEEIRDAQPRDFAAIDHLEQSLQQRQSDAFEQIAQHFAEIERMPPEASNRILHMKMIREQLNAVKYLQGLLRDLLSD</sequence>
<dbReference type="PANTHER" id="PTHR14021:SF15">
    <property type="entry name" value="IRON-SULFUR CLUSTER CO-CHAPERONE PROTEIN HSCB"/>
    <property type="match status" value="1"/>
</dbReference>
<comment type="similarity">
    <text evidence="1">Belongs to the HscB family.</text>
</comment>
<evidence type="ECO:0000259" key="4">
    <source>
        <dbReference type="PROSITE" id="PS50076"/>
    </source>
</evidence>
<keyword evidence="6" id="KW-1185">Reference proteome</keyword>